<feature type="domain" description="DOMON" evidence="4">
    <location>
        <begin position="917"/>
        <end position="1027"/>
    </location>
</feature>
<feature type="region of interest" description="Disordered" evidence="2">
    <location>
        <begin position="1063"/>
        <end position="1084"/>
    </location>
</feature>
<gene>
    <name evidence="6" type="ORF">FPRO05_03308</name>
</gene>
<dbReference type="Gene3D" id="3.40.50.300">
    <property type="entry name" value="P-loop containing nucleotide triphosphate hydrolases"/>
    <property type="match status" value="1"/>
</dbReference>
<evidence type="ECO:0000256" key="3">
    <source>
        <dbReference type="SAM" id="Phobius"/>
    </source>
</evidence>
<dbReference type="CDD" id="cd09630">
    <property type="entry name" value="CDH_like_cytochrome"/>
    <property type="match status" value="1"/>
</dbReference>
<dbReference type="PANTHER" id="PTHR47797:SF4">
    <property type="entry name" value="DOMON DOMAIN-CONTAINING PROTEIN"/>
    <property type="match status" value="1"/>
</dbReference>
<feature type="compositionally biased region" description="Polar residues" evidence="2">
    <location>
        <begin position="1063"/>
        <end position="1076"/>
    </location>
</feature>
<evidence type="ECO:0000259" key="4">
    <source>
        <dbReference type="PROSITE" id="PS50836"/>
    </source>
</evidence>
<dbReference type="EMBL" id="PKMI01000028">
    <property type="protein sequence ID" value="RBA14516.1"/>
    <property type="molecule type" value="Genomic_DNA"/>
</dbReference>
<dbReference type="PROSITE" id="PS50837">
    <property type="entry name" value="NACHT"/>
    <property type="match status" value="1"/>
</dbReference>
<reference evidence="6 7" key="1">
    <citation type="submission" date="2017-12" db="EMBL/GenBank/DDBJ databases">
        <title>Genome sequence of the mycotoxigenic crop pathogen Fusarium proliferatum, strain ITEM 2341 from Date Palm.</title>
        <authorList>
            <person name="Almiman B.F."/>
            <person name="Shittu T.A."/>
            <person name="Muthumeenakshi S."/>
            <person name="Baroncelli R."/>
            <person name="Sreenivasaprasada S."/>
        </authorList>
    </citation>
    <scope>NUCLEOTIDE SEQUENCE [LARGE SCALE GENOMIC DNA]</scope>
    <source>
        <strain evidence="6 7">ITEM 2341</strain>
    </source>
</reference>
<feature type="transmembrane region" description="Helical" evidence="3">
    <location>
        <begin position="1120"/>
        <end position="1141"/>
    </location>
</feature>
<dbReference type="InterPro" id="IPR007111">
    <property type="entry name" value="NACHT_NTPase"/>
</dbReference>
<evidence type="ECO:0000259" key="5">
    <source>
        <dbReference type="PROSITE" id="PS50837"/>
    </source>
</evidence>
<dbReference type="AlphaFoldDB" id="A0A365N182"/>
<proteinExistence type="predicted"/>
<evidence type="ECO:0000256" key="2">
    <source>
        <dbReference type="SAM" id="MobiDB-lite"/>
    </source>
</evidence>
<dbReference type="InterPro" id="IPR027417">
    <property type="entry name" value="P-loop_NTPase"/>
</dbReference>
<organism evidence="6 7">
    <name type="scientific">Gibberella intermedia</name>
    <name type="common">Bulb rot disease fungus</name>
    <name type="synonym">Fusarium proliferatum</name>
    <dbReference type="NCBI Taxonomy" id="948311"/>
    <lineage>
        <taxon>Eukaryota</taxon>
        <taxon>Fungi</taxon>
        <taxon>Dikarya</taxon>
        <taxon>Ascomycota</taxon>
        <taxon>Pezizomycotina</taxon>
        <taxon>Sordariomycetes</taxon>
        <taxon>Hypocreomycetidae</taxon>
        <taxon>Hypocreales</taxon>
        <taxon>Nectriaceae</taxon>
        <taxon>Fusarium</taxon>
        <taxon>Fusarium fujikuroi species complex</taxon>
    </lineage>
</organism>
<dbReference type="Pfam" id="PF24883">
    <property type="entry name" value="NPHP3_N"/>
    <property type="match status" value="1"/>
</dbReference>
<evidence type="ECO:0000313" key="7">
    <source>
        <dbReference type="Proteomes" id="UP000251714"/>
    </source>
</evidence>
<feature type="domain" description="NACHT" evidence="5">
    <location>
        <begin position="219"/>
        <end position="362"/>
    </location>
</feature>
<dbReference type="InterPro" id="IPR015920">
    <property type="entry name" value="Cellobiose_DH-like_cyt"/>
</dbReference>
<dbReference type="Proteomes" id="UP000251714">
    <property type="component" value="Unassembled WGS sequence"/>
</dbReference>
<protein>
    <recommendedName>
        <fullName evidence="8">NACHT domain-containing protein</fullName>
    </recommendedName>
</protein>
<sequence length="1264" mass="141460">MAEALGIVASPIAVIQISTEVINACKFYIEALRSDAPASLRNVLIEVSTLKSVLENLEFILKCETFTPALQNRLAAPNGPIEGCKAAMTALEKLFPKQSHQNGHNISKRQKVQATFATLAWPLKQGQVQDLLRQISRNKEGIQLALTTEVTKDVKDIKAASEEIRSILTREQRHRVYDWLTSTDPSPVHNRSRKLYEDGTGSWMLRSQYWIDWLASSTRCLWIHGIPGAGKTILASWLIENIQDYCNSVSTKSAPCMSIYYYCYFGHHQDEAAPFLRWAITQLSRWAGVVSMLMENLFRRGGEPSIPELLDALEQILQVFSRVYIVIDAVDESNPRDDLLDVIQTLVTDQRFFNLQILVTSREYIDIERAMERLSVSVPMANELVEQDIRIHVQSVLRSNRKFRCWPNDLLIEVEDVISTKAQGMFRWAVCQLHELQRLRGDREVVSKALKKLPKDLDETYERILLQVPKEDWQFVSHAFQWLWFYGELGPPDDGTPSVLLLDAIKDSTLRAGIDNSHLLYNPERLRELCGCLISSQEDSISFAHYTVKEYLDSSRICQGPLFFFSTGKTKVLTTCLDALLLQAQIVASRNLENPEKDNRIQFKDLWNNTSFHSLFYTMQSLRIWGEEISNRDDIYERVKRLLYPSTQFFRCVGKLGFDEGLERVHWDKLLEGTGFSRQSFAWTIDWNEQLTDSDASLFMSLFLILNDKESPLLSRLIREADLQALFSNRIVLKKKGDVSTYSRKCNWVAVRKTYEFDGPLIEVMVEFVNQESEAFHSLLVNHVGLYNPSQTLIHFTAVAARNSGGVRLLLDYGADPNCIGDHVHGDWPAKSMLAKFSRFHGMSPLRICKSGYCVTLEESFGPSGKEPEIRAIQDLLLECGGRDFQIEPNILFAFVLALFAAVVHASPASYCDASSSKVCYNWAVPSSTSSLYIRLEAPTTYQWVALGTGSRMSGSTMLVIYQDGSGNVTLSTRKGHGHDTPTYQAMSSIKLVEGSGVSNGSMVANIYWKDASIQGTANWISAWKKGSSMDTSDASSDFAEHDGTDSFSVDLSKATVSGTSNPFLNASNTTPSDNAVSGGGGGEDHTGSAHGVIMAVVFLIGFPIGSVLMPLLGKWLIHASWQIIAFVGMWIGFGIGKIAADRGGDWFHEPHVVLGTIVCVLMIVQPILGWMHHRNYVKYQRRTTISYGHIWYGRAIMIVGIINGGIGLQLSSASTALIVGYSIVGILVSAIYAAGAVRKVVQMKRKEHELLSDPSNSALELRA</sequence>
<keyword evidence="3" id="KW-0812">Transmembrane</keyword>
<dbReference type="Gene3D" id="1.20.120.1770">
    <property type="match status" value="1"/>
</dbReference>
<dbReference type="InterPro" id="IPR056884">
    <property type="entry name" value="NPHP3-like_N"/>
</dbReference>
<keyword evidence="1" id="KW-0677">Repeat</keyword>
<name>A0A365N182_GIBIN</name>
<dbReference type="Gene3D" id="2.60.40.1210">
    <property type="entry name" value="Cellobiose dehydrogenase, cytochrome domain"/>
    <property type="match status" value="1"/>
</dbReference>
<feature type="transmembrane region" description="Helical" evidence="3">
    <location>
        <begin position="1093"/>
        <end position="1113"/>
    </location>
</feature>
<dbReference type="PANTHER" id="PTHR47797">
    <property type="entry name" value="DEHYDROGENASE, PUTATIVE (AFU_ORTHOLOGUE AFUA_8G05805)-RELATED"/>
    <property type="match status" value="1"/>
</dbReference>
<comment type="caution">
    <text evidence="6">The sequence shown here is derived from an EMBL/GenBank/DDBJ whole genome shotgun (WGS) entry which is preliminary data.</text>
</comment>
<evidence type="ECO:0000256" key="1">
    <source>
        <dbReference type="ARBA" id="ARBA00022737"/>
    </source>
</evidence>
<dbReference type="CDD" id="cd08760">
    <property type="entry name" value="Cyt_b561_FRRS1_like"/>
    <property type="match status" value="1"/>
</dbReference>
<dbReference type="SUPFAM" id="SSF52540">
    <property type="entry name" value="P-loop containing nucleoside triphosphate hydrolases"/>
    <property type="match status" value="1"/>
</dbReference>
<evidence type="ECO:0000313" key="6">
    <source>
        <dbReference type="EMBL" id="RBA14516.1"/>
    </source>
</evidence>
<dbReference type="Pfam" id="PF16010">
    <property type="entry name" value="CDH-cyt"/>
    <property type="match status" value="1"/>
</dbReference>
<evidence type="ECO:0008006" key="8">
    <source>
        <dbReference type="Google" id="ProtNLM"/>
    </source>
</evidence>
<dbReference type="SUPFAM" id="SSF49344">
    <property type="entry name" value="CBD9-like"/>
    <property type="match status" value="1"/>
</dbReference>
<dbReference type="PROSITE" id="PS50836">
    <property type="entry name" value="DOMON"/>
    <property type="match status" value="1"/>
</dbReference>
<keyword evidence="3" id="KW-0472">Membrane</keyword>
<dbReference type="InterPro" id="IPR005018">
    <property type="entry name" value="DOMON_domain"/>
</dbReference>
<feature type="transmembrane region" description="Helical" evidence="3">
    <location>
        <begin position="1192"/>
        <end position="1211"/>
    </location>
</feature>
<accession>A0A365N182</accession>
<keyword evidence="3" id="KW-1133">Transmembrane helix</keyword>
<feature type="transmembrane region" description="Helical" evidence="3">
    <location>
        <begin position="1217"/>
        <end position="1238"/>
    </location>
</feature>
<feature type="transmembrane region" description="Helical" evidence="3">
    <location>
        <begin position="1153"/>
        <end position="1172"/>
    </location>
</feature>